<keyword evidence="1" id="KW-1133">Transmembrane helix</keyword>
<feature type="transmembrane region" description="Helical" evidence="1">
    <location>
        <begin position="155"/>
        <end position="175"/>
    </location>
</feature>
<comment type="caution">
    <text evidence="2">The sequence shown here is derived from an EMBL/GenBank/DDBJ whole genome shotgun (WGS) entry which is preliminary data.</text>
</comment>
<organism evidence="2 3">
    <name type="scientific">Microctonus aethiopoides</name>
    <dbReference type="NCBI Taxonomy" id="144406"/>
    <lineage>
        <taxon>Eukaryota</taxon>
        <taxon>Metazoa</taxon>
        <taxon>Ecdysozoa</taxon>
        <taxon>Arthropoda</taxon>
        <taxon>Hexapoda</taxon>
        <taxon>Insecta</taxon>
        <taxon>Pterygota</taxon>
        <taxon>Neoptera</taxon>
        <taxon>Endopterygota</taxon>
        <taxon>Hymenoptera</taxon>
        <taxon>Apocrita</taxon>
        <taxon>Ichneumonoidea</taxon>
        <taxon>Braconidae</taxon>
        <taxon>Euphorinae</taxon>
        <taxon>Microctonus</taxon>
    </lineage>
</organism>
<dbReference type="AlphaFoldDB" id="A0AA39C369"/>
<proteinExistence type="predicted"/>
<reference evidence="2" key="1">
    <citation type="journal article" date="2023" name="bioRxiv">
        <title>Scaffold-level genome assemblies of two parasitoid biocontrol wasps reveal the parthenogenesis mechanism and an associated novel virus.</title>
        <authorList>
            <person name="Inwood S."/>
            <person name="Skelly J."/>
            <person name="Guhlin J."/>
            <person name="Harrop T."/>
            <person name="Goldson S."/>
            <person name="Dearden P."/>
        </authorList>
    </citation>
    <scope>NUCLEOTIDE SEQUENCE</scope>
    <source>
        <strain evidence="2">Irish</strain>
        <tissue evidence="2">Whole body</tissue>
    </source>
</reference>
<evidence type="ECO:0000313" key="2">
    <source>
        <dbReference type="EMBL" id="KAK0157090.1"/>
    </source>
</evidence>
<dbReference type="EMBL" id="JAQQBS010001587">
    <property type="protein sequence ID" value="KAK0157090.1"/>
    <property type="molecule type" value="Genomic_DNA"/>
</dbReference>
<gene>
    <name evidence="2" type="ORF">PV328_011914</name>
</gene>
<accession>A0AA39C369</accession>
<feature type="transmembrane region" description="Helical" evidence="1">
    <location>
        <begin position="129"/>
        <end position="149"/>
    </location>
</feature>
<sequence length="219" mass="25072">MTTSGILDKFIVSFLAAALVNDRRKNQVNESLSIYNQSIGSEVINFEVKLNESDDKNIKNKPKDLYERKYSNLYEYGRHFKAKRHRRKFTRQENNFKLRKIFSILNNNEDFNIKSVLNLEAKSCLQAEYIIFTWILCLIALASALKLYYLVKCALASIIVFMYAALVMIGCQELFQTADENETNFLMGVASKTKSDEIDDNVATYSIVSVIGLGLSIDE</sequence>
<reference evidence="2" key="2">
    <citation type="submission" date="2023-03" db="EMBL/GenBank/DDBJ databases">
        <authorList>
            <person name="Inwood S.N."/>
            <person name="Skelly J.G."/>
            <person name="Guhlin J."/>
            <person name="Harrop T.W.R."/>
            <person name="Goldson S.G."/>
            <person name="Dearden P.K."/>
        </authorList>
    </citation>
    <scope>NUCLEOTIDE SEQUENCE</scope>
    <source>
        <strain evidence="2">Irish</strain>
        <tissue evidence="2">Whole body</tissue>
    </source>
</reference>
<protein>
    <submittedName>
        <fullName evidence="2">Uncharacterized protein</fullName>
    </submittedName>
</protein>
<name>A0AA39C369_9HYME</name>
<keyword evidence="3" id="KW-1185">Reference proteome</keyword>
<evidence type="ECO:0000256" key="1">
    <source>
        <dbReference type="SAM" id="Phobius"/>
    </source>
</evidence>
<evidence type="ECO:0000313" key="3">
    <source>
        <dbReference type="Proteomes" id="UP001168990"/>
    </source>
</evidence>
<keyword evidence="1" id="KW-0472">Membrane</keyword>
<keyword evidence="1" id="KW-0812">Transmembrane</keyword>
<dbReference type="Proteomes" id="UP001168990">
    <property type="component" value="Unassembled WGS sequence"/>
</dbReference>